<feature type="disulfide bond" evidence="4">
    <location>
        <begin position="19"/>
        <end position="29"/>
    </location>
</feature>
<keyword evidence="3 4" id="KW-1015">Disulfide bond</keyword>
<protein>
    <recommendedName>
        <fullName evidence="5">SRCR domain-containing protein</fullName>
    </recommendedName>
</protein>
<feature type="domain" description="SRCR" evidence="5">
    <location>
        <begin position="1"/>
        <end position="48"/>
    </location>
</feature>
<evidence type="ECO:0000256" key="1">
    <source>
        <dbReference type="ARBA" id="ARBA00022729"/>
    </source>
</evidence>
<evidence type="ECO:0000256" key="2">
    <source>
        <dbReference type="ARBA" id="ARBA00022737"/>
    </source>
</evidence>
<comment type="caution">
    <text evidence="6">The sequence shown here is derived from an EMBL/GenBank/DDBJ whole genome shotgun (WGS) entry which is preliminary data.</text>
</comment>
<organism evidence="6 7">
    <name type="scientific">Dreissena polymorpha</name>
    <name type="common">Zebra mussel</name>
    <name type="synonym">Mytilus polymorpha</name>
    <dbReference type="NCBI Taxonomy" id="45954"/>
    <lineage>
        <taxon>Eukaryota</taxon>
        <taxon>Metazoa</taxon>
        <taxon>Spiralia</taxon>
        <taxon>Lophotrochozoa</taxon>
        <taxon>Mollusca</taxon>
        <taxon>Bivalvia</taxon>
        <taxon>Autobranchia</taxon>
        <taxon>Heteroconchia</taxon>
        <taxon>Euheterodonta</taxon>
        <taxon>Imparidentia</taxon>
        <taxon>Neoheterodontei</taxon>
        <taxon>Myida</taxon>
        <taxon>Dreissenoidea</taxon>
        <taxon>Dreissenidae</taxon>
        <taxon>Dreissena</taxon>
    </lineage>
</organism>
<evidence type="ECO:0000256" key="4">
    <source>
        <dbReference type="PROSITE-ProRule" id="PRU00196"/>
    </source>
</evidence>
<evidence type="ECO:0000256" key="3">
    <source>
        <dbReference type="ARBA" id="ARBA00023157"/>
    </source>
</evidence>
<proteinExistence type="predicted"/>
<feature type="domain" description="SRCR" evidence="5">
    <location>
        <begin position="111"/>
        <end position="163"/>
    </location>
</feature>
<comment type="caution">
    <text evidence="4">Lacks conserved residue(s) required for the propagation of feature annotation.</text>
</comment>
<evidence type="ECO:0000313" key="7">
    <source>
        <dbReference type="Proteomes" id="UP000828390"/>
    </source>
</evidence>
<dbReference type="InterPro" id="IPR001190">
    <property type="entry name" value="SRCR"/>
</dbReference>
<dbReference type="PANTHER" id="PTHR19331">
    <property type="entry name" value="SCAVENGER RECEPTOR DOMAIN-CONTAINING"/>
    <property type="match status" value="1"/>
</dbReference>
<accession>A0A9D4HZL4</accession>
<evidence type="ECO:0000313" key="6">
    <source>
        <dbReference type="EMBL" id="KAH3738502.1"/>
    </source>
</evidence>
<keyword evidence="2" id="KW-0677">Repeat</keyword>
<dbReference type="EMBL" id="JAIWYP010000011">
    <property type="protein sequence ID" value="KAH3738502.1"/>
    <property type="molecule type" value="Genomic_DNA"/>
</dbReference>
<evidence type="ECO:0000259" key="5">
    <source>
        <dbReference type="PROSITE" id="PS50287"/>
    </source>
</evidence>
<name>A0A9D4HZL4_DREPO</name>
<dbReference type="SUPFAM" id="SSF56487">
    <property type="entry name" value="SRCR-like"/>
    <property type="match status" value="2"/>
</dbReference>
<gene>
    <name evidence="6" type="ORF">DPMN_045136</name>
</gene>
<dbReference type="AlphaFoldDB" id="A0A9D4HZL4"/>
<reference evidence="6" key="2">
    <citation type="submission" date="2020-11" db="EMBL/GenBank/DDBJ databases">
        <authorList>
            <person name="McCartney M.A."/>
            <person name="Auch B."/>
            <person name="Kono T."/>
            <person name="Mallez S."/>
            <person name="Becker A."/>
            <person name="Gohl D.M."/>
            <person name="Silverstein K.A.T."/>
            <person name="Koren S."/>
            <person name="Bechman K.B."/>
            <person name="Herman A."/>
            <person name="Abrahante J.E."/>
            <person name="Garbe J."/>
        </authorList>
    </citation>
    <scope>NUCLEOTIDE SEQUENCE</scope>
    <source>
        <strain evidence="6">Duluth1</strain>
        <tissue evidence="6">Whole animal</tissue>
    </source>
</reference>
<dbReference type="Gene3D" id="3.10.250.10">
    <property type="entry name" value="SRCR-like domain"/>
    <property type="match status" value="2"/>
</dbReference>
<dbReference type="Proteomes" id="UP000828390">
    <property type="component" value="Unassembled WGS sequence"/>
</dbReference>
<reference evidence="6" key="1">
    <citation type="journal article" date="2019" name="bioRxiv">
        <title>The Genome of the Zebra Mussel, Dreissena polymorpha: A Resource for Invasive Species Research.</title>
        <authorList>
            <person name="McCartney M.A."/>
            <person name="Auch B."/>
            <person name="Kono T."/>
            <person name="Mallez S."/>
            <person name="Zhang Y."/>
            <person name="Obille A."/>
            <person name="Becker A."/>
            <person name="Abrahante J.E."/>
            <person name="Garbe J."/>
            <person name="Badalamenti J.P."/>
            <person name="Herman A."/>
            <person name="Mangelson H."/>
            <person name="Liachko I."/>
            <person name="Sullivan S."/>
            <person name="Sone E.D."/>
            <person name="Koren S."/>
            <person name="Silverstein K.A.T."/>
            <person name="Beckman K.B."/>
            <person name="Gohl D.M."/>
        </authorList>
    </citation>
    <scope>NUCLEOTIDE SEQUENCE</scope>
    <source>
        <strain evidence="6">Duluth1</strain>
        <tissue evidence="6">Whole animal</tissue>
    </source>
</reference>
<dbReference type="PANTHER" id="PTHR19331:SF487">
    <property type="entry name" value="SOLUBLE SCAVENGER RECEPTOR CYSTEINE-RICH DOMAIN-CONTAINING PROTEIN SSC5D"/>
    <property type="match status" value="1"/>
</dbReference>
<keyword evidence="7" id="KW-1185">Reference proteome</keyword>
<keyword evidence="1" id="KW-0732">Signal</keyword>
<sequence>MDGRYGEGTGPIFYRDLQCIGTEDNVHNCSSETGETCYHGLDVGLICSGCPRLDQQHYGYLEHVNITSEGDVYIGNCGNETSTFQFLYTCYLNGTWEEDGTNCGPLDIKGVRLVDGVSLYDGFVEVLVGEVWGPVCVDGYINSQYFYSSTGGVFCRMLGLRQV</sequence>
<dbReference type="InterPro" id="IPR036772">
    <property type="entry name" value="SRCR-like_dom_sf"/>
</dbReference>
<dbReference type="PROSITE" id="PS50287">
    <property type="entry name" value="SRCR_2"/>
    <property type="match status" value="2"/>
</dbReference>
<dbReference type="GO" id="GO:0016020">
    <property type="term" value="C:membrane"/>
    <property type="evidence" value="ECO:0007669"/>
    <property type="project" value="InterPro"/>
</dbReference>